<dbReference type="AlphaFoldDB" id="A0A8J2MJW2"/>
<evidence type="ECO:0000259" key="4">
    <source>
        <dbReference type="PROSITE" id="PS51425"/>
    </source>
</evidence>
<dbReference type="Pfam" id="PF24571">
    <property type="entry name" value="HEAT_SCC3-SA"/>
    <property type="match status" value="1"/>
</dbReference>
<feature type="compositionally biased region" description="Polar residues" evidence="3">
    <location>
        <begin position="39"/>
        <end position="61"/>
    </location>
</feature>
<feature type="region of interest" description="Disordered" evidence="3">
    <location>
        <begin position="1"/>
        <end position="90"/>
    </location>
</feature>
<dbReference type="InterPro" id="IPR013721">
    <property type="entry name" value="STAG"/>
</dbReference>
<feature type="compositionally biased region" description="Polar residues" evidence="3">
    <location>
        <begin position="79"/>
        <end position="90"/>
    </location>
</feature>
<dbReference type="InterPro" id="IPR016024">
    <property type="entry name" value="ARM-type_fold"/>
</dbReference>
<dbReference type="Pfam" id="PF08514">
    <property type="entry name" value="STAG"/>
    <property type="match status" value="1"/>
</dbReference>
<organism evidence="5 6">
    <name type="scientific">Cotesia congregata</name>
    <name type="common">Parasitoid wasp</name>
    <name type="synonym">Apanteles congregatus</name>
    <dbReference type="NCBI Taxonomy" id="51543"/>
    <lineage>
        <taxon>Eukaryota</taxon>
        <taxon>Metazoa</taxon>
        <taxon>Ecdysozoa</taxon>
        <taxon>Arthropoda</taxon>
        <taxon>Hexapoda</taxon>
        <taxon>Insecta</taxon>
        <taxon>Pterygota</taxon>
        <taxon>Neoptera</taxon>
        <taxon>Endopterygota</taxon>
        <taxon>Hymenoptera</taxon>
        <taxon>Apocrita</taxon>
        <taxon>Ichneumonoidea</taxon>
        <taxon>Braconidae</taxon>
        <taxon>Microgastrinae</taxon>
        <taxon>Cotesia</taxon>
    </lineage>
</organism>
<reference evidence="5" key="1">
    <citation type="submission" date="2021-04" db="EMBL/GenBank/DDBJ databases">
        <authorList>
            <person name="Chebbi M.A.C M."/>
        </authorList>
    </citation>
    <scope>NUCLEOTIDE SEQUENCE</scope>
</reference>
<feature type="coiled-coil region" evidence="2">
    <location>
        <begin position="330"/>
        <end position="364"/>
    </location>
</feature>
<feature type="region of interest" description="Disordered" evidence="3">
    <location>
        <begin position="1140"/>
        <end position="1279"/>
    </location>
</feature>
<evidence type="ECO:0000256" key="3">
    <source>
        <dbReference type="SAM" id="MobiDB-lite"/>
    </source>
</evidence>
<dbReference type="PANTHER" id="PTHR11199">
    <property type="entry name" value="STROMAL ANTIGEN"/>
    <property type="match status" value="1"/>
</dbReference>
<dbReference type="GO" id="GO:0003682">
    <property type="term" value="F:chromatin binding"/>
    <property type="evidence" value="ECO:0007669"/>
    <property type="project" value="TreeGrafter"/>
</dbReference>
<dbReference type="GO" id="GO:0008278">
    <property type="term" value="C:cohesin complex"/>
    <property type="evidence" value="ECO:0007669"/>
    <property type="project" value="TreeGrafter"/>
</dbReference>
<comment type="caution">
    <text evidence="5">The sequence shown here is derived from an EMBL/GenBank/DDBJ whole genome shotgun (WGS) entry which is preliminary data.</text>
</comment>
<feature type="compositionally biased region" description="Low complexity" evidence="3">
    <location>
        <begin position="64"/>
        <end position="78"/>
    </location>
</feature>
<evidence type="ECO:0000256" key="1">
    <source>
        <dbReference type="ARBA" id="ARBA00005486"/>
    </source>
</evidence>
<accession>A0A8J2MJW2</accession>
<feature type="domain" description="SCD" evidence="4">
    <location>
        <begin position="373"/>
        <end position="458"/>
    </location>
</feature>
<comment type="similarity">
    <text evidence="1">Belongs to the SCC3 family.</text>
</comment>
<feature type="compositionally biased region" description="Basic and acidic residues" evidence="3">
    <location>
        <begin position="1248"/>
        <end position="1260"/>
    </location>
</feature>
<feature type="compositionally biased region" description="Acidic residues" evidence="3">
    <location>
        <begin position="1158"/>
        <end position="1168"/>
    </location>
</feature>
<dbReference type="EMBL" id="CAJNRD030001119">
    <property type="protein sequence ID" value="CAG5088459.1"/>
    <property type="molecule type" value="Genomic_DNA"/>
</dbReference>
<keyword evidence="2" id="KW-0175">Coiled coil</keyword>
<sequence length="1279" mass="146738">MMPRRGGKRIRMDDPVPPEYQEPMTPMNPMTPMIDNIGGDNQDNFVGYSAYNQAPQTPSHTPRSENYSSESYSSPNTSHLQYQEQQPNNDAAQFEQPLTPAASNMRITRNTRARMRGGTVNQPKYREVDTDYVPTQPLRGRGGGTRGRAKRIPNTSNTEDEASLYYIIKNNRSTLTNIVDDWIEKYKMTRDSALLMLMQFFINASGCKGRITSDMQANMEHVAIIRKMTEEFDEESGEYPLIMTGQPWKKFRANFCEFVQILVRQCQYSIIYDQFLMDNVISLLTGLSDSQVRAFRHTATLAAMKLMTALVDVALTVSVNLDNTQRQYEAERQKTKERRANDRLESLMSKRKELEENMDEIKNMLTYMFKSVFVHRYRDTLPEIRAICMAEIGVWMKKFHQNFLDDSYLKYIGWTLHDKVGEVRLKCLQALQPLYASEELKAKLELFTSKFKDRIVAMTLDKEYDVAVQAVKLVISILKHHREILSDKDCEHVYELVYSSHRAVAQAAGEFLNERLFTQDEEAVAGVKTKRGKKRLPNTPLIRDLVLFFIESELHEHGAYLVDSLIETNQMMKDWECMTDLLLEEAGPEEEALDNQKETSLIELMVCCIKQAATGEAPVGRGPTRKILSTKEQKQVQDDKQKLTEHFIVTLPLLLDKYSADPEKLANLLSVPQYFDLDIYTKSRQEKNLETLLEKIHVIVEKTHDNDVLDTAAKTLEHMCVEGNAIFTKCDISRSTLIDTIVNRYNEVIDDYRNLIEGAEIPNEDEIFDVVHSLKKIAIFYSCHNMNGKKIWNSLYRDIEDAKDVSKNFPEEAGKYAISACFFAILWGQNQLMEAGDMGKRGEEEAAQLHDQLMAFMDSMRYFVAGEGNRVAILREEAYNTICDMLVMFCSQLTSQANVLLHQLVYEADPIMQNMLNQFIQEYVFVEEEDDEHDEHSKIEELHKRRNFLAGYCKLIVYNIIPTNAAADVFKHYVKYYNDYGDIIKTTLGKARDINKTTCALTMQLSLNTLYNEILAEKDKVNKNSEEFTAIKELAKRFALSFGLDAIKNREAITALHRAGVFFAITPPDGVELDPTGPPPNLPYLEILAEFTNKLLKQDKRLVLNFLDKRLPAGMPSSRGEDWQPLLLYRNSLLHGETDQVPVTSKRAYTRRKKDQLAEEEEPEEADDVSDHEFVGKQKKKRQPKKSPLSITKTTISKTKAASFFDNSDIPPVTPASPIPTIEDTASPSQDVDDRFKTLQIQNRAGRRSQDQQEPRELRRTARNSGRYAPGQYMESDSE</sequence>
<feature type="compositionally biased region" description="Low complexity" evidence="3">
    <location>
        <begin position="1186"/>
        <end position="1203"/>
    </location>
</feature>
<dbReference type="InterPro" id="IPR056396">
    <property type="entry name" value="HEAT_SCC3-SA"/>
</dbReference>
<dbReference type="OrthoDB" id="498590at2759"/>
<dbReference type="InterPro" id="IPR039662">
    <property type="entry name" value="Cohesin_Scc3/SA"/>
</dbReference>
<dbReference type="Pfam" id="PF21581">
    <property type="entry name" value="SCD"/>
    <property type="match status" value="1"/>
</dbReference>
<dbReference type="GO" id="GO:0000785">
    <property type="term" value="C:chromatin"/>
    <property type="evidence" value="ECO:0007669"/>
    <property type="project" value="TreeGrafter"/>
</dbReference>
<feature type="region of interest" description="Disordered" evidence="3">
    <location>
        <begin position="133"/>
        <end position="156"/>
    </location>
</feature>
<dbReference type="PANTHER" id="PTHR11199:SF0">
    <property type="entry name" value="LD34181P-RELATED"/>
    <property type="match status" value="1"/>
</dbReference>
<dbReference type="SUPFAM" id="SSF48371">
    <property type="entry name" value="ARM repeat"/>
    <property type="match status" value="1"/>
</dbReference>
<evidence type="ECO:0000313" key="5">
    <source>
        <dbReference type="EMBL" id="CAG5088459.1"/>
    </source>
</evidence>
<dbReference type="InterPro" id="IPR020839">
    <property type="entry name" value="SCD"/>
</dbReference>
<proteinExistence type="inferred from homology"/>
<name>A0A8J2MJW2_COTCN</name>
<dbReference type="PROSITE" id="PS51425">
    <property type="entry name" value="SCD"/>
    <property type="match status" value="1"/>
</dbReference>
<dbReference type="GO" id="GO:0007062">
    <property type="term" value="P:sister chromatid cohesion"/>
    <property type="evidence" value="ECO:0007669"/>
    <property type="project" value="UniProtKB-ARBA"/>
</dbReference>
<evidence type="ECO:0000256" key="2">
    <source>
        <dbReference type="SAM" id="Coils"/>
    </source>
</evidence>
<evidence type="ECO:0000313" key="6">
    <source>
        <dbReference type="Proteomes" id="UP000786811"/>
    </source>
</evidence>
<dbReference type="Proteomes" id="UP000786811">
    <property type="component" value="Unassembled WGS sequence"/>
</dbReference>
<keyword evidence="6" id="KW-1185">Reference proteome</keyword>
<dbReference type="GO" id="GO:0005634">
    <property type="term" value="C:nucleus"/>
    <property type="evidence" value="ECO:0007669"/>
    <property type="project" value="TreeGrafter"/>
</dbReference>
<protein>
    <submittedName>
        <fullName evidence="5">Similar to STAG1: Cohesin subunit SA-1 (Homo sapiens)</fullName>
    </submittedName>
</protein>
<gene>
    <name evidence="5" type="ORF">HICCMSTLAB_LOCUS4854</name>
</gene>
<feature type="compositionally biased region" description="Low complexity" evidence="3">
    <location>
        <begin position="23"/>
        <end position="33"/>
    </location>
</feature>